<dbReference type="AlphaFoldDB" id="A0A9D9HNL1"/>
<sequence length="162" mass="16748">MKKTKLFIGTVLLVTAAVLFAQESTETTAASATEGISNATIVAELKDAAASDASLSAFAAAVENSPVDSALIKDGITVLVFDSGASDATAVENIGDYIVVGKITKDDLFTKSSLQTLSGKELPVQIINDKFVVNGVEVVSADALTTDSVIVHKIAKPFESNL</sequence>
<comment type="caution">
    <text evidence="3">The sequence shown here is derived from an EMBL/GenBank/DDBJ whole genome shotgun (WGS) entry which is preliminary data.</text>
</comment>
<dbReference type="InterPro" id="IPR000782">
    <property type="entry name" value="FAS1_domain"/>
</dbReference>
<feature type="domain" description="FAS1" evidence="2">
    <location>
        <begin position="92"/>
        <end position="156"/>
    </location>
</feature>
<evidence type="ECO:0000313" key="4">
    <source>
        <dbReference type="Proteomes" id="UP000823638"/>
    </source>
</evidence>
<dbReference type="EMBL" id="JADIMM010000039">
    <property type="protein sequence ID" value="MBO8457212.1"/>
    <property type="molecule type" value="Genomic_DNA"/>
</dbReference>
<dbReference type="InterPro" id="IPR036378">
    <property type="entry name" value="FAS1_dom_sf"/>
</dbReference>
<feature type="chain" id="PRO_5039723952" evidence="1">
    <location>
        <begin position="22"/>
        <end position="162"/>
    </location>
</feature>
<evidence type="ECO:0000256" key="1">
    <source>
        <dbReference type="SAM" id="SignalP"/>
    </source>
</evidence>
<reference evidence="3" key="1">
    <citation type="submission" date="2020-10" db="EMBL/GenBank/DDBJ databases">
        <authorList>
            <person name="Gilroy R."/>
        </authorList>
    </citation>
    <scope>NUCLEOTIDE SEQUENCE</scope>
    <source>
        <strain evidence="3">10532</strain>
    </source>
</reference>
<dbReference type="Gene3D" id="2.30.180.10">
    <property type="entry name" value="FAS1 domain"/>
    <property type="match status" value="1"/>
</dbReference>
<organism evidence="3 4">
    <name type="scientific">Candidatus Gallitreponema excrementavium</name>
    <dbReference type="NCBI Taxonomy" id="2840840"/>
    <lineage>
        <taxon>Bacteria</taxon>
        <taxon>Pseudomonadati</taxon>
        <taxon>Spirochaetota</taxon>
        <taxon>Spirochaetia</taxon>
        <taxon>Spirochaetales</taxon>
        <taxon>Candidatus Gallitreponema</taxon>
    </lineage>
</organism>
<gene>
    <name evidence="3" type="ORF">IAA81_03165</name>
</gene>
<evidence type="ECO:0000259" key="2">
    <source>
        <dbReference type="Pfam" id="PF02469"/>
    </source>
</evidence>
<evidence type="ECO:0000313" key="3">
    <source>
        <dbReference type="EMBL" id="MBO8457212.1"/>
    </source>
</evidence>
<dbReference type="SUPFAM" id="SSF82153">
    <property type="entry name" value="FAS1 domain"/>
    <property type="match status" value="1"/>
</dbReference>
<protein>
    <submittedName>
        <fullName evidence="3">Fasciclin domain-containing protein</fullName>
    </submittedName>
</protein>
<keyword evidence="1" id="KW-0732">Signal</keyword>
<proteinExistence type="predicted"/>
<name>A0A9D9HNL1_9SPIR</name>
<feature type="signal peptide" evidence="1">
    <location>
        <begin position="1"/>
        <end position="21"/>
    </location>
</feature>
<reference evidence="3" key="2">
    <citation type="journal article" date="2021" name="PeerJ">
        <title>Extensive microbial diversity within the chicken gut microbiome revealed by metagenomics and culture.</title>
        <authorList>
            <person name="Gilroy R."/>
            <person name="Ravi A."/>
            <person name="Getino M."/>
            <person name="Pursley I."/>
            <person name="Horton D.L."/>
            <person name="Alikhan N.F."/>
            <person name="Baker D."/>
            <person name="Gharbi K."/>
            <person name="Hall N."/>
            <person name="Watson M."/>
            <person name="Adriaenssens E.M."/>
            <person name="Foster-Nyarko E."/>
            <person name="Jarju S."/>
            <person name="Secka A."/>
            <person name="Antonio M."/>
            <person name="Oren A."/>
            <person name="Chaudhuri R.R."/>
            <person name="La Ragione R."/>
            <person name="Hildebrand F."/>
            <person name="Pallen M.J."/>
        </authorList>
    </citation>
    <scope>NUCLEOTIDE SEQUENCE</scope>
    <source>
        <strain evidence="3">10532</strain>
    </source>
</reference>
<dbReference type="Proteomes" id="UP000823638">
    <property type="component" value="Unassembled WGS sequence"/>
</dbReference>
<accession>A0A9D9HNL1</accession>
<dbReference type="Pfam" id="PF02469">
    <property type="entry name" value="Fasciclin"/>
    <property type="match status" value="1"/>
</dbReference>